<sequence>MTVFRDRDFLLFWSARSVSVLGTTVSTVTLPVLVFRETGSTLAVAALGVLEVVPYLVCGAFAGAVGDRADRRRLMVRCDLLAAAGMAVIPLCGAFGLVAAPVVYAAMAIVSTAGVWFDAGSFGALPALAGRDGAVQATRLVWATNQTVSVVGAAGGALLIAAVGPERALVVDTLSFLTSALLIARIRNPLAPPRRTGAATDPGAGRVSHDIQAGVRFLWRQRRLRTLVTVGMGNAFSGGALSGLVVVFAVRALGVPEDSSRIGLLYTAGAAGAVAGSLLAIGLRNLPERLLTVAPPVLAAGLMLALAASSRYLVGLALYLPWYACYTFTMVNGAALRQPLIPDEFQSRVNMVARMLVWGCVPLGTVTAGLVEGATSIRTALALCTLPVAAAAFYQGSSGRPRIRKPTPTYDCPNDTASSPTKSPDDQRS</sequence>
<keyword evidence="6 8" id="KW-0472">Membrane</keyword>
<feature type="transmembrane region" description="Helical" evidence="8">
    <location>
        <begin position="262"/>
        <end position="283"/>
    </location>
</feature>
<organism evidence="9 10">
    <name type="scientific">Streptomyces flaveolus</name>
    <dbReference type="NCBI Taxonomy" id="67297"/>
    <lineage>
        <taxon>Bacteria</taxon>
        <taxon>Bacillati</taxon>
        <taxon>Actinomycetota</taxon>
        <taxon>Actinomycetes</taxon>
        <taxon>Kitasatosporales</taxon>
        <taxon>Streptomycetaceae</taxon>
        <taxon>Streptomyces</taxon>
    </lineage>
</organism>
<dbReference type="PANTHER" id="PTHR23513">
    <property type="entry name" value="INTEGRAL MEMBRANE EFFLUX PROTEIN-RELATED"/>
    <property type="match status" value="1"/>
</dbReference>
<feature type="transmembrane region" description="Helical" evidence="8">
    <location>
        <begin position="140"/>
        <end position="162"/>
    </location>
</feature>
<proteinExistence type="predicted"/>
<evidence type="ECO:0000256" key="6">
    <source>
        <dbReference type="ARBA" id="ARBA00023136"/>
    </source>
</evidence>
<evidence type="ECO:0000256" key="1">
    <source>
        <dbReference type="ARBA" id="ARBA00004651"/>
    </source>
</evidence>
<feature type="transmembrane region" description="Helical" evidence="8">
    <location>
        <begin position="377"/>
        <end position="394"/>
    </location>
</feature>
<reference evidence="9 10" key="1">
    <citation type="submission" date="2024-06" db="EMBL/GenBank/DDBJ databases">
        <title>The Natural Products Discovery Center: Release of the First 8490 Sequenced Strains for Exploring Actinobacteria Biosynthetic Diversity.</title>
        <authorList>
            <person name="Kalkreuter E."/>
            <person name="Kautsar S.A."/>
            <person name="Yang D."/>
            <person name="Bader C.D."/>
            <person name="Teijaro C.N."/>
            <person name="Fluegel L."/>
            <person name="Davis C.M."/>
            <person name="Simpson J.R."/>
            <person name="Lauterbach L."/>
            <person name="Steele A.D."/>
            <person name="Gui C."/>
            <person name="Meng S."/>
            <person name="Li G."/>
            <person name="Viehrig K."/>
            <person name="Ye F."/>
            <person name="Su P."/>
            <person name="Kiefer A.F."/>
            <person name="Nichols A."/>
            <person name="Cepeda A.J."/>
            <person name="Yan W."/>
            <person name="Fan B."/>
            <person name="Jiang Y."/>
            <person name="Adhikari A."/>
            <person name="Zheng C.-J."/>
            <person name="Schuster L."/>
            <person name="Cowan T.M."/>
            <person name="Smanski M.J."/>
            <person name="Chevrette M.G."/>
            <person name="De Carvalho L.P.S."/>
            <person name="Shen B."/>
        </authorList>
    </citation>
    <scope>NUCLEOTIDE SEQUENCE [LARGE SCALE GENOMIC DNA]</scope>
    <source>
        <strain evidence="9 10">NPDC020594</strain>
    </source>
</reference>
<accession>A0ABV3AD62</accession>
<keyword evidence="4 8" id="KW-0812">Transmembrane</keyword>
<keyword evidence="10" id="KW-1185">Reference proteome</keyword>
<name>A0ABV3AD62_9ACTN</name>
<dbReference type="Pfam" id="PF05977">
    <property type="entry name" value="MFS_3"/>
    <property type="match status" value="1"/>
</dbReference>
<comment type="subcellular location">
    <subcellularLocation>
        <location evidence="1">Cell membrane</location>
        <topology evidence="1">Multi-pass membrane protein</topology>
    </subcellularLocation>
</comment>
<evidence type="ECO:0000256" key="3">
    <source>
        <dbReference type="ARBA" id="ARBA00022475"/>
    </source>
</evidence>
<feature type="transmembrane region" description="Helical" evidence="8">
    <location>
        <begin position="226"/>
        <end position="250"/>
    </location>
</feature>
<dbReference type="Gene3D" id="1.20.1250.20">
    <property type="entry name" value="MFS general substrate transporter like domains"/>
    <property type="match status" value="1"/>
</dbReference>
<comment type="caution">
    <text evidence="9">The sequence shown here is derived from an EMBL/GenBank/DDBJ whole genome shotgun (WGS) entry which is preliminary data.</text>
</comment>
<feature type="transmembrane region" description="Helical" evidence="8">
    <location>
        <begin position="78"/>
        <end position="98"/>
    </location>
</feature>
<evidence type="ECO:0000256" key="2">
    <source>
        <dbReference type="ARBA" id="ARBA00022448"/>
    </source>
</evidence>
<dbReference type="EMBL" id="JBFAEG010000017">
    <property type="protein sequence ID" value="MEU5709893.1"/>
    <property type="molecule type" value="Genomic_DNA"/>
</dbReference>
<feature type="transmembrane region" description="Helical" evidence="8">
    <location>
        <begin position="12"/>
        <end position="35"/>
    </location>
</feature>
<feature type="transmembrane region" description="Helical" evidence="8">
    <location>
        <begin position="290"/>
        <end position="314"/>
    </location>
</feature>
<dbReference type="RefSeq" id="WP_359258329.1">
    <property type="nucleotide sequence ID" value="NZ_JBFAEG010000017.1"/>
</dbReference>
<feature type="transmembrane region" description="Helical" evidence="8">
    <location>
        <begin position="41"/>
        <end position="66"/>
    </location>
</feature>
<dbReference type="Proteomes" id="UP001551011">
    <property type="component" value="Unassembled WGS sequence"/>
</dbReference>
<dbReference type="PANTHER" id="PTHR23513:SF6">
    <property type="entry name" value="MAJOR FACILITATOR SUPERFAMILY ASSOCIATED DOMAIN-CONTAINING PROTEIN"/>
    <property type="match status" value="1"/>
</dbReference>
<evidence type="ECO:0000313" key="9">
    <source>
        <dbReference type="EMBL" id="MEU5709893.1"/>
    </source>
</evidence>
<evidence type="ECO:0000256" key="7">
    <source>
        <dbReference type="SAM" id="MobiDB-lite"/>
    </source>
</evidence>
<evidence type="ECO:0000256" key="8">
    <source>
        <dbReference type="SAM" id="Phobius"/>
    </source>
</evidence>
<feature type="transmembrane region" description="Helical" evidence="8">
    <location>
        <begin position="320"/>
        <end position="340"/>
    </location>
</feature>
<feature type="region of interest" description="Disordered" evidence="7">
    <location>
        <begin position="400"/>
        <end position="429"/>
    </location>
</feature>
<protein>
    <submittedName>
        <fullName evidence="9">MFS transporter</fullName>
    </submittedName>
</protein>
<dbReference type="CDD" id="cd06173">
    <property type="entry name" value="MFS_MefA_like"/>
    <property type="match status" value="1"/>
</dbReference>
<gene>
    <name evidence="9" type="ORF">AB0H04_23955</name>
</gene>
<evidence type="ECO:0000256" key="4">
    <source>
        <dbReference type="ARBA" id="ARBA00022692"/>
    </source>
</evidence>
<dbReference type="InterPro" id="IPR036259">
    <property type="entry name" value="MFS_trans_sf"/>
</dbReference>
<keyword evidence="3" id="KW-1003">Cell membrane</keyword>
<evidence type="ECO:0000256" key="5">
    <source>
        <dbReference type="ARBA" id="ARBA00022989"/>
    </source>
</evidence>
<dbReference type="SUPFAM" id="SSF103473">
    <property type="entry name" value="MFS general substrate transporter"/>
    <property type="match status" value="1"/>
</dbReference>
<dbReference type="InterPro" id="IPR010290">
    <property type="entry name" value="TM_effector"/>
</dbReference>
<keyword evidence="5 8" id="KW-1133">Transmembrane helix</keyword>
<feature type="transmembrane region" description="Helical" evidence="8">
    <location>
        <begin position="352"/>
        <end position="371"/>
    </location>
</feature>
<keyword evidence="2" id="KW-0813">Transport</keyword>
<evidence type="ECO:0000313" key="10">
    <source>
        <dbReference type="Proteomes" id="UP001551011"/>
    </source>
</evidence>